<keyword evidence="2" id="KW-1185">Reference proteome</keyword>
<evidence type="ECO:0000313" key="1">
    <source>
        <dbReference type="EMBL" id="TWT66659.1"/>
    </source>
</evidence>
<name>A0A5C5XW11_9BACT</name>
<dbReference type="Proteomes" id="UP000318053">
    <property type="component" value="Unassembled WGS sequence"/>
</dbReference>
<evidence type="ECO:0000313" key="2">
    <source>
        <dbReference type="Proteomes" id="UP000318053"/>
    </source>
</evidence>
<organism evidence="1 2">
    <name type="scientific">Allorhodopirellula solitaria</name>
    <dbReference type="NCBI Taxonomy" id="2527987"/>
    <lineage>
        <taxon>Bacteria</taxon>
        <taxon>Pseudomonadati</taxon>
        <taxon>Planctomycetota</taxon>
        <taxon>Planctomycetia</taxon>
        <taxon>Pirellulales</taxon>
        <taxon>Pirellulaceae</taxon>
        <taxon>Allorhodopirellula</taxon>
    </lineage>
</organism>
<accession>A0A5C5XW11</accession>
<comment type="caution">
    <text evidence="1">The sequence shown here is derived from an EMBL/GenBank/DDBJ whole genome shotgun (WGS) entry which is preliminary data.</text>
</comment>
<dbReference type="EMBL" id="SJPK01000005">
    <property type="protein sequence ID" value="TWT66659.1"/>
    <property type="molecule type" value="Genomic_DNA"/>
</dbReference>
<dbReference type="AlphaFoldDB" id="A0A5C5XW11"/>
<reference evidence="1 2" key="1">
    <citation type="submission" date="2019-02" db="EMBL/GenBank/DDBJ databases">
        <title>Deep-cultivation of Planctomycetes and their phenomic and genomic characterization uncovers novel biology.</title>
        <authorList>
            <person name="Wiegand S."/>
            <person name="Jogler M."/>
            <person name="Boedeker C."/>
            <person name="Pinto D."/>
            <person name="Vollmers J."/>
            <person name="Rivas-Marin E."/>
            <person name="Kohn T."/>
            <person name="Peeters S.H."/>
            <person name="Heuer A."/>
            <person name="Rast P."/>
            <person name="Oberbeckmann S."/>
            <person name="Bunk B."/>
            <person name="Jeske O."/>
            <person name="Meyerdierks A."/>
            <person name="Storesund J.E."/>
            <person name="Kallscheuer N."/>
            <person name="Luecker S."/>
            <person name="Lage O.M."/>
            <person name="Pohl T."/>
            <person name="Merkel B.J."/>
            <person name="Hornburger P."/>
            <person name="Mueller R.-W."/>
            <person name="Bruemmer F."/>
            <person name="Labrenz M."/>
            <person name="Spormann A.M."/>
            <person name="Op Den Camp H."/>
            <person name="Overmann J."/>
            <person name="Amann R."/>
            <person name="Jetten M.S.M."/>
            <person name="Mascher T."/>
            <person name="Medema M.H."/>
            <person name="Devos D.P."/>
            <person name="Kaster A.-K."/>
            <person name="Ovreas L."/>
            <person name="Rohde M."/>
            <person name="Galperin M.Y."/>
            <person name="Jogler C."/>
        </authorList>
    </citation>
    <scope>NUCLEOTIDE SEQUENCE [LARGE SCALE GENOMIC DNA]</scope>
    <source>
        <strain evidence="1 2">CA85</strain>
    </source>
</reference>
<protein>
    <submittedName>
        <fullName evidence="1">Uncharacterized protein</fullName>
    </submittedName>
</protein>
<proteinExistence type="predicted"/>
<sequence length="43" mass="5182">MVDYLRTILSWEISMSRIASVSIFMNLENTNIAFRHKYRSKMK</sequence>
<gene>
    <name evidence="1" type="ORF">CA85_27560</name>
</gene>